<reference evidence="3" key="1">
    <citation type="submission" date="2025-08" db="UniProtKB">
        <authorList>
            <consortium name="RefSeq"/>
        </authorList>
    </citation>
    <scope>IDENTIFICATION</scope>
    <source>
        <tissue evidence="3">Muscle</tissue>
    </source>
</reference>
<protein>
    <submittedName>
        <fullName evidence="3">Histidine ammonia-lyase-like</fullName>
    </submittedName>
</protein>
<dbReference type="InterPro" id="IPR008948">
    <property type="entry name" value="L-Aspartase-like"/>
</dbReference>
<dbReference type="Pfam" id="PF00221">
    <property type="entry name" value="Lyase_aromatic"/>
    <property type="match status" value="1"/>
</dbReference>
<dbReference type="Gene3D" id="1.20.200.10">
    <property type="entry name" value="Fumarase/aspartase (Central domain)"/>
    <property type="match status" value="1"/>
</dbReference>
<dbReference type="RefSeq" id="XP_013780336.2">
    <property type="nucleotide sequence ID" value="XM_013924882.2"/>
</dbReference>
<keyword evidence="2" id="KW-1185">Reference proteome</keyword>
<evidence type="ECO:0000313" key="3">
    <source>
        <dbReference type="RefSeq" id="XP_013780336.2"/>
    </source>
</evidence>
<evidence type="ECO:0000313" key="2">
    <source>
        <dbReference type="Proteomes" id="UP000694941"/>
    </source>
</evidence>
<gene>
    <name evidence="3" type="primary">LOC106464730</name>
</gene>
<dbReference type="PANTHER" id="PTHR10362">
    <property type="entry name" value="HISTIDINE AMMONIA-LYASE"/>
    <property type="match status" value="1"/>
</dbReference>
<name>A0ABM1BEG4_LIMPO</name>
<dbReference type="GeneID" id="106464730"/>
<evidence type="ECO:0000256" key="1">
    <source>
        <dbReference type="SAM" id="MobiDB-lite"/>
    </source>
</evidence>
<sequence>MTNNKYKQLIINLHLNFSLALSELPAFLVKDGGLNSGFMLAHCTAAALVSENKVLCHPASVDSLSTSAGTEDHVSMGGFAARKALQVVENVERVIAIELLAACQAIEFLRPLKTTKPLEAVYHLVRSLVKPWDKDRFMAPDIDAITDLLCRNKVWDETKSSIDQYYIETTTDSRPSSPTTSRSISHKRRRIDTNNNV</sequence>
<feature type="region of interest" description="Disordered" evidence="1">
    <location>
        <begin position="169"/>
        <end position="197"/>
    </location>
</feature>
<dbReference type="Proteomes" id="UP000694941">
    <property type="component" value="Unplaced"/>
</dbReference>
<accession>A0ABM1BEG4</accession>
<organism evidence="2 3">
    <name type="scientific">Limulus polyphemus</name>
    <name type="common">Atlantic horseshoe crab</name>
    <dbReference type="NCBI Taxonomy" id="6850"/>
    <lineage>
        <taxon>Eukaryota</taxon>
        <taxon>Metazoa</taxon>
        <taxon>Ecdysozoa</taxon>
        <taxon>Arthropoda</taxon>
        <taxon>Chelicerata</taxon>
        <taxon>Merostomata</taxon>
        <taxon>Xiphosura</taxon>
        <taxon>Limulidae</taxon>
        <taxon>Limulus</taxon>
    </lineage>
</organism>
<dbReference type="SUPFAM" id="SSF48557">
    <property type="entry name" value="L-aspartase-like"/>
    <property type="match status" value="1"/>
</dbReference>
<dbReference type="InterPro" id="IPR001106">
    <property type="entry name" value="Aromatic_Lyase"/>
</dbReference>
<proteinExistence type="predicted"/>
<feature type="compositionally biased region" description="Low complexity" evidence="1">
    <location>
        <begin position="169"/>
        <end position="183"/>
    </location>
</feature>